<sequence>MPDLAQRDEAVFASVFSNDGSITYNQRRDDADVSNVNILDARNDYLI</sequence>
<organism evidence="1 2">
    <name type="scientific">Romanomermis culicivorax</name>
    <name type="common">Nematode worm</name>
    <dbReference type="NCBI Taxonomy" id="13658"/>
    <lineage>
        <taxon>Eukaryota</taxon>
        <taxon>Metazoa</taxon>
        <taxon>Ecdysozoa</taxon>
        <taxon>Nematoda</taxon>
        <taxon>Enoplea</taxon>
        <taxon>Dorylaimia</taxon>
        <taxon>Mermithida</taxon>
        <taxon>Mermithoidea</taxon>
        <taxon>Mermithidae</taxon>
        <taxon>Romanomermis</taxon>
    </lineage>
</organism>
<dbReference type="WBParaSite" id="nRc.2.0.1.t07081-RA">
    <property type="protein sequence ID" value="nRc.2.0.1.t07081-RA"/>
    <property type="gene ID" value="nRc.2.0.1.g07081"/>
</dbReference>
<dbReference type="AlphaFoldDB" id="A0A915HZ12"/>
<proteinExistence type="predicted"/>
<reference evidence="2" key="1">
    <citation type="submission" date="2022-11" db="UniProtKB">
        <authorList>
            <consortium name="WormBaseParasite"/>
        </authorList>
    </citation>
    <scope>IDENTIFICATION</scope>
</reference>
<accession>A0A915HZ12</accession>
<keyword evidence="1" id="KW-1185">Reference proteome</keyword>
<name>A0A915HZ12_ROMCU</name>
<dbReference type="Proteomes" id="UP000887565">
    <property type="component" value="Unplaced"/>
</dbReference>
<evidence type="ECO:0000313" key="1">
    <source>
        <dbReference type="Proteomes" id="UP000887565"/>
    </source>
</evidence>
<protein>
    <submittedName>
        <fullName evidence="2">Uncharacterized protein</fullName>
    </submittedName>
</protein>
<evidence type="ECO:0000313" key="2">
    <source>
        <dbReference type="WBParaSite" id="nRc.2.0.1.t07081-RA"/>
    </source>
</evidence>